<dbReference type="PRINTS" id="PR00344">
    <property type="entry name" value="BCTRLSENSOR"/>
</dbReference>
<dbReference type="InterPro" id="IPR005467">
    <property type="entry name" value="His_kinase_dom"/>
</dbReference>
<dbReference type="PANTHER" id="PTHR43047">
    <property type="entry name" value="TWO-COMPONENT HISTIDINE PROTEIN KINASE"/>
    <property type="match status" value="1"/>
</dbReference>
<evidence type="ECO:0000256" key="7">
    <source>
        <dbReference type="ARBA" id="ARBA00022741"/>
    </source>
</evidence>
<dbReference type="GO" id="GO:0005886">
    <property type="term" value="C:plasma membrane"/>
    <property type="evidence" value="ECO:0007669"/>
    <property type="project" value="TreeGrafter"/>
</dbReference>
<accession>A0A1L9QU54</accession>
<dbReference type="SMART" id="SM00387">
    <property type="entry name" value="HATPase_c"/>
    <property type="match status" value="1"/>
</dbReference>
<dbReference type="FunFam" id="3.30.565.10:FF:000010">
    <property type="entry name" value="Sensor histidine kinase RcsC"/>
    <property type="match status" value="1"/>
</dbReference>
<keyword evidence="5 14" id="KW-0597">Phosphoprotein</keyword>
<evidence type="ECO:0000256" key="4">
    <source>
        <dbReference type="ARBA" id="ARBA00012438"/>
    </source>
</evidence>
<evidence type="ECO:0000256" key="9">
    <source>
        <dbReference type="ARBA" id="ARBA00022840"/>
    </source>
</evidence>
<organism evidence="18 19">
    <name type="scientific">Roseofilum reptotaenium AO1-A</name>
    <dbReference type="NCBI Taxonomy" id="1925591"/>
    <lineage>
        <taxon>Bacteria</taxon>
        <taxon>Bacillati</taxon>
        <taxon>Cyanobacteriota</taxon>
        <taxon>Cyanophyceae</taxon>
        <taxon>Desertifilales</taxon>
        <taxon>Desertifilaceae</taxon>
        <taxon>Roseofilum</taxon>
    </lineage>
</organism>
<dbReference type="Gene3D" id="1.10.287.130">
    <property type="match status" value="1"/>
</dbReference>
<dbReference type="AlphaFoldDB" id="A0A1L9QU54"/>
<dbReference type="Pfam" id="PF00672">
    <property type="entry name" value="HAMP"/>
    <property type="match status" value="1"/>
</dbReference>
<dbReference type="SUPFAM" id="SSF47384">
    <property type="entry name" value="Homodimeric domain of signal transducing histidine kinase"/>
    <property type="match status" value="1"/>
</dbReference>
<evidence type="ECO:0000256" key="2">
    <source>
        <dbReference type="ARBA" id="ARBA00004370"/>
    </source>
</evidence>
<dbReference type="SMART" id="SM00304">
    <property type="entry name" value="HAMP"/>
    <property type="match status" value="1"/>
</dbReference>
<dbReference type="FunFam" id="1.10.287.130:FF:000038">
    <property type="entry name" value="Sensory transduction histidine kinase"/>
    <property type="match status" value="1"/>
</dbReference>
<evidence type="ECO:0000256" key="14">
    <source>
        <dbReference type="PROSITE-ProRule" id="PRU00169"/>
    </source>
</evidence>
<dbReference type="SMART" id="SM00448">
    <property type="entry name" value="REC"/>
    <property type="match status" value="1"/>
</dbReference>
<comment type="similarity">
    <text evidence="3">In the N-terminal section; belongs to the phytochrome family.</text>
</comment>
<dbReference type="GO" id="GO:0009927">
    <property type="term" value="F:histidine phosphotransfer kinase activity"/>
    <property type="evidence" value="ECO:0007669"/>
    <property type="project" value="TreeGrafter"/>
</dbReference>
<evidence type="ECO:0000259" key="16">
    <source>
        <dbReference type="PROSITE" id="PS50110"/>
    </source>
</evidence>
<evidence type="ECO:0000256" key="8">
    <source>
        <dbReference type="ARBA" id="ARBA00022777"/>
    </source>
</evidence>
<evidence type="ECO:0000313" key="19">
    <source>
        <dbReference type="Proteomes" id="UP000183940"/>
    </source>
</evidence>
<dbReference type="Pfam" id="PF00512">
    <property type="entry name" value="HisKA"/>
    <property type="match status" value="1"/>
</dbReference>
<evidence type="ECO:0000256" key="6">
    <source>
        <dbReference type="ARBA" id="ARBA00022679"/>
    </source>
</evidence>
<protein>
    <recommendedName>
        <fullName evidence="13">Circadian input-output histidine kinase CikA</fullName>
        <ecNumber evidence="4">2.7.13.3</ecNumber>
    </recommendedName>
</protein>
<evidence type="ECO:0000256" key="12">
    <source>
        <dbReference type="ARBA" id="ARBA00023306"/>
    </source>
</evidence>
<dbReference type="InterPro" id="IPR036890">
    <property type="entry name" value="HATPase_C_sf"/>
</dbReference>
<dbReference type="CDD" id="cd00082">
    <property type="entry name" value="HisKA"/>
    <property type="match status" value="1"/>
</dbReference>
<dbReference type="InterPro" id="IPR011006">
    <property type="entry name" value="CheY-like_superfamily"/>
</dbReference>
<dbReference type="Pfam" id="PF02518">
    <property type="entry name" value="HATPase_c"/>
    <property type="match status" value="1"/>
</dbReference>
<feature type="domain" description="Histidine kinase" evidence="15">
    <location>
        <begin position="82"/>
        <end position="306"/>
    </location>
</feature>
<evidence type="ECO:0000256" key="5">
    <source>
        <dbReference type="ARBA" id="ARBA00022553"/>
    </source>
</evidence>
<evidence type="ECO:0000256" key="10">
    <source>
        <dbReference type="ARBA" id="ARBA00023012"/>
    </source>
</evidence>
<dbReference type="SMART" id="SM00388">
    <property type="entry name" value="HisKA"/>
    <property type="match status" value="1"/>
</dbReference>
<keyword evidence="19" id="KW-1185">Reference proteome</keyword>
<dbReference type="EC" id="2.7.13.3" evidence="4"/>
<dbReference type="STRING" id="1925591.BI308_08070"/>
<dbReference type="InterPro" id="IPR036097">
    <property type="entry name" value="HisK_dim/P_sf"/>
</dbReference>
<dbReference type="GO" id="GO:0005524">
    <property type="term" value="F:ATP binding"/>
    <property type="evidence" value="ECO:0007669"/>
    <property type="project" value="UniProtKB-KW"/>
</dbReference>
<feature type="modified residue" description="4-aspartylphosphate" evidence="14">
    <location>
        <position position="379"/>
    </location>
</feature>
<dbReference type="PROSITE" id="PS50885">
    <property type="entry name" value="HAMP"/>
    <property type="match status" value="1"/>
</dbReference>
<dbReference type="GO" id="GO:0000155">
    <property type="term" value="F:phosphorelay sensor kinase activity"/>
    <property type="evidence" value="ECO:0007669"/>
    <property type="project" value="InterPro"/>
</dbReference>
<dbReference type="PROSITE" id="PS50109">
    <property type="entry name" value="HIS_KIN"/>
    <property type="match status" value="1"/>
</dbReference>
<proteinExistence type="inferred from homology"/>
<dbReference type="InterPro" id="IPR004358">
    <property type="entry name" value="Sig_transdc_His_kin-like_C"/>
</dbReference>
<feature type="domain" description="Response regulatory" evidence="16">
    <location>
        <begin position="330"/>
        <end position="446"/>
    </location>
</feature>
<comment type="catalytic activity">
    <reaction evidence="1">
        <text>ATP + protein L-histidine = ADP + protein N-phospho-L-histidine.</text>
        <dbReference type="EC" id="2.7.13.3"/>
    </reaction>
</comment>
<dbReference type="Proteomes" id="UP000183940">
    <property type="component" value="Unassembled WGS sequence"/>
</dbReference>
<gene>
    <name evidence="18" type="ORF">BI308_08070</name>
</gene>
<dbReference type="Gene3D" id="6.10.340.10">
    <property type="match status" value="1"/>
</dbReference>
<evidence type="ECO:0000259" key="17">
    <source>
        <dbReference type="PROSITE" id="PS50885"/>
    </source>
</evidence>
<dbReference type="Pfam" id="PF00072">
    <property type="entry name" value="Response_reg"/>
    <property type="match status" value="1"/>
</dbReference>
<keyword evidence="6" id="KW-0808">Transferase</keyword>
<dbReference type="InterPro" id="IPR003594">
    <property type="entry name" value="HATPase_dom"/>
</dbReference>
<keyword evidence="7" id="KW-0547">Nucleotide-binding</keyword>
<keyword evidence="8" id="KW-0418">Kinase</keyword>
<evidence type="ECO:0000256" key="13">
    <source>
        <dbReference type="ARBA" id="ARBA00074306"/>
    </source>
</evidence>
<dbReference type="Gene3D" id="3.40.50.2300">
    <property type="match status" value="1"/>
</dbReference>
<evidence type="ECO:0000256" key="11">
    <source>
        <dbReference type="ARBA" id="ARBA00023136"/>
    </source>
</evidence>
<evidence type="ECO:0000256" key="1">
    <source>
        <dbReference type="ARBA" id="ARBA00000085"/>
    </source>
</evidence>
<dbReference type="SUPFAM" id="SSF158472">
    <property type="entry name" value="HAMP domain-like"/>
    <property type="match status" value="1"/>
</dbReference>
<evidence type="ECO:0000313" key="18">
    <source>
        <dbReference type="EMBL" id="OJJ26172.1"/>
    </source>
</evidence>
<dbReference type="InterPro" id="IPR003660">
    <property type="entry name" value="HAMP_dom"/>
</dbReference>
<dbReference type="InterPro" id="IPR003661">
    <property type="entry name" value="HisK_dim/P_dom"/>
</dbReference>
<dbReference type="CDD" id="cd16922">
    <property type="entry name" value="HATPase_EvgS-ArcB-TorS-like"/>
    <property type="match status" value="1"/>
</dbReference>
<reference evidence="18" key="1">
    <citation type="submission" date="2016-10" db="EMBL/GenBank/DDBJ databases">
        <title>CRISPR-Cas defence system in Roseofilum reptotaenium: evidence of a bacteriophage-cyanobacterium arms race in the coral black band disease.</title>
        <authorList>
            <person name="Buerger P."/>
            <person name="Wood-Charlson E.M."/>
            <person name="Weynberg K.D."/>
            <person name="Willis B."/>
            <person name="Van Oppen M.J."/>
        </authorList>
    </citation>
    <scope>NUCLEOTIDE SEQUENCE [LARGE SCALE GENOMIC DNA]</scope>
    <source>
        <strain evidence="18">AO1-A</strain>
    </source>
</reference>
<feature type="domain" description="HAMP" evidence="17">
    <location>
        <begin position="7"/>
        <end position="60"/>
    </location>
</feature>
<evidence type="ECO:0000259" key="15">
    <source>
        <dbReference type="PROSITE" id="PS50109"/>
    </source>
</evidence>
<dbReference type="InterPro" id="IPR001789">
    <property type="entry name" value="Sig_transdc_resp-reg_receiver"/>
</dbReference>
<sequence length="537" mass="60333">MVFLTSSAIARPLQSLEQVATQITQESNFNLRCQVTTQDEVATVAQAFNQLVERISIYTQELEQARFAADEANQAKSEFLANMSHELRTPLNGILGYTQIMERTQDLNTQRHGIEIIEQCGTHLLNLINDILDLAKIEARKLDLIPQEFHLPAFLSGIAEMSRVRADNKGIQFQYSEHPGLPKAIMADDKRLRQVLLNLLGNAIKFTHQGRTILQVYPLEDLPTTSEKNIWLRFSIQDTGVGMSLEQVEKIFLPFEQVGSKSQQAQGTGLGLAISQQIVRLMGGEIQVTSILGQGSQFWFDLELPMAESWGTIIHQEQNEIVGYVGHRRKVLIVDDKEVNRQMLREVLLSLGFDCCEAADGEIGLAQAEKFHPDLILTDLVMPVLDGFEMTRRLRTQPQFEGLTIIASSASVLSQDQVASLEAGCDDFLSKPIDFQQLFSLLKKYLYLDWETRSLVPSNPAVEPINLPKSQEIPPLESLEKIIEVAKIGDIEAIEIEVKAIQKNNIGYHGFCQQIMQKLDEFDDQGIIQLINGYTKG</sequence>
<keyword evidence="10" id="KW-0902">Two-component regulatory system</keyword>
<comment type="caution">
    <text evidence="18">The sequence shown here is derived from an EMBL/GenBank/DDBJ whole genome shotgun (WGS) entry which is preliminary data.</text>
</comment>
<name>A0A1L9QU54_9CYAN</name>
<dbReference type="CDD" id="cd06225">
    <property type="entry name" value="HAMP"/>
    <property type="match status" value="1"/>
</dbReference>
<dbReference type="SUPFAM" id="SSF52172">
    <property type="entry name" value="CheY-like"/>
    <property type="match status" value="1"/>
</dbReference>
<keyword evidence="12" id="KW-0131">Cell cycle</keyword>
<keyword evidence="11" id="KW-0472">Membrane</keyword>
<evidence type="ECO:0000256" key="3">
    <source>
        <dbReference type="ARBA" id="ARBA00006402"/>
    </source>
</evidence>
<dbReference type="PROSITE" id="PS50110">
    <property type="entry name" value="RESPONSE_REGULATORY"/>
    <property type="match status" value="1"/>
</dbReference>
<dbReference type="SUPFAM" id="SSF55874">
    <property type="entry name" value="ATPase domain of HSP90 chaperone/DNA topoisomerase II/histidine kinase"/>
    <property type="match status" value="1"/>
</dbReference>
<dbReference type="EMBL" id="MLAW01000010">
    <property type="protein sequence ID" value="OJJ26172.1"/>
    <property type="molecule type" value="Genomic_DNA"/>
</dbReference>
<keyword evidence="9" id="KW-0067">ATP-binding</keyword>
<dbReference type="Gene3D" id="3.30.565.10">
    <property type="entry name" value="Histidine kinase-like ATPase, C-terminal domain"/>
    <property type="match status" value="1"/>
</dbReference>
<comment type="subcellular location">
    <subcellularLocation>
        <location evidence="2">Membrane</location>
    </subcellularLocation>
</comment>